<organism evidence="1 2">
    <name type="scientific">Liparis tanakae</name>
    <name type="common">Tanaka's snailfish</name>
    <dbReference type="NCBI Taxonomy" id="230148"/>
    <lineage>
        <taxon>Eukaryota</taxon>
        <taxon>Metazoa</taxon>
        <taxon>Chordata</taxon>
        <taxon>Craniata</taxon>
        <taxon>Vertebrata</taxon>
        <taxon>Euteleostomi</taxon>
        <taxon>Actinopterygii</taxon>
        <taxon>Neopterygii</taxon>
        <taxon>Teleostei</taxon>
        <taxon>Neoteleostei</taxon>
        <taxon>Acanthomorphata</taxon>
        <taxon>Eupercaria</taxon>
        <taxon>Perciformes</taxon>
        <taxon>Cottioidei</taxon>
        <taxon>Cottales</taxon>
        <taxon>Liparidae</taxon>
        <taxon>Liparis</taxon>
    </lineage>
</organism>
<sequence length="60" mass="6945">MMRQVEVFVFKMQLRSITGISVTADPLLVQQEYCAVQTTVSPRLQERREASLKHVMVEHV</sequence>
<evidence type="ECO:0000313" key="1">
    <source>
        <dbReference type="EMBL" id="TNN35809.1"/>
    </source>
</evidence>
<dbReference type="EMBL" id="SRLO01001705">
    <property type="protein sequence ID" value="TNN35809.1"/>
    <property type="molecule type" value="Genomic_DNA"/>
</dbReference>
<protein>
    <submittedName>
        <fullName evidence="1">Uncharacterized protein</fullName>
    </submittedName>
</protein>
<evidence type="ECO:0000313" key="2">
    <source>
        <dbReference type="Proteomes" id="UP000314294"/>
    </source>
</evidence>
<proteinExistence type="predicted"/>
<gene>
    <name evidence="1" type="ORF">EYF80_054024</name>
</gene>
<dbReference type="AlphaFoldDB" id="A0A4Z2F3T3"/>
<reference evidence="1 2" key="1">
    <citation type="submission" date="2019-03" db="EMBL/GenBank/DDBJ databases">
        <title>First draft genome of Liparis tanakae, snailfish: a comprehensive survey of snailfish specific genes.</title>
        <authorList>
            <person name="Kim W."/>
            <person name="Song I."/>
            <person name="Jeong J.-H."/>
            <person name="Kim D."/>
            <person name="Kim S."/>
            <person name="Ryu S."/>
            <person name="Song J.Y."/>
            <person name="Lee S.K."/>
        </authorList>
    </citation>
    <scope>NUCLEOTIDE SEQUENCE [LARGE SCALE GENOMIC DNA]</scope>
    <source>
        <tissue evidence="1">Muscle</tissue>
    </source>
</reference>
<name>A0A4Z2F3T3_9TELE</name>
<comment type="caution">
    <text evidence="1">The sequence shown here is derived from an EMBL/GenBank/DDBJ whole genome shotgun (WGS) entry which is preliminary data.</text>
</comment>
<dbReference type="Proteomes" id="UP000314294">
    <property type="component" value="Unassembled WGS sequence"/>
</dbReference>
<keyword evidence="2" id="KW-1185">Reference proteome</keyword>
<accession>A0A4Z2F3T3</accession>